<dbReference type="PRINTS" id="PR00146">
    <property type="entry name" value="DHPICSNTHASE"/>
</dbReference>
<accession>A0A093V048</accession>
<dbReference type="SUPFAM" id="SSF51569">
    <property type="entry name" value="Aldolase"/>
    <property type="match status" value="1"/>
</dbReference>
<dbReference type="Gene3D" id="3.20.20.70">
    <property type="entry name" value="Aldolase class I"/>
    <property type="match status" value="1"/>
</dbReference>
<dbReference type="PANTHER" id="PTHR12128:SF66">
    <property type="entry name" value="4-HYDROXY-2-OXOGLUTARATE ALDOLASE, MITOCHONDRIAL"/>
    <property type="match status" value="1"/>
</dbReference>
<sequence>MRLLPAGIYTPLPVSSMTTKTLTSNRTPNMSSSPPKQELFLSFQGQWEKLSILLIIREIQSRAERIQLIKTARTALDEIKLTETPIVAGVGASSTRESIELAKEAAEAGADFGMVIPPGYYAGALLSSPGALKQFFIDIAAASPIPIMLYNFPALTNGIDLDSDLIVDVVKEAPNICGVKLTCANVGKLTRIMAILNSAEFQSAYPRKYPEIPFRAIDGFIDFLLPSIPVGSSGAISGLPNIAPKICVKLWDVCQDLHDPSKYQEAQKLQNIISLADGIALKIGISGMKKLLNQHFGYGDKPRRPLLPMSDEKANEFFASPFLKALLEAEAAL</sequence>
<dbReference type="InterPro" id="IPR002220">
    <property type="entry name" value="DapA-like"/>
</dbReference>
<protein>
    <submittedName>
        <fullName evidence="2">Putative 4-hydroxy-2-oxoglutarate aldolase, mitochondrial</fullName>
    </submittedName>
</protein>
<keyword evidence="1" id="KW-0456">Lyase</keyword>
<evidence type="ECO:0000313" key="2">
    <source>
        <dbReference type="EMBL" id="KFX45515.1"/>
    </source>
</evidence>
<dbReference type="PANTHER" id="PTHR12128">
    <property type="entry name" value="DIHYDRODIPICOLINATE SYNTHASE"/>
    <property type="match status" value="1"/>
</dbReference>
<dbReference type="EMBL" id="JPOX01000023">
    <property type="protein sequence ID" value="KFX45515.1"/>
    <property type="molecule type" value="Genomic_DNA"/>
</dbReference>
<dbReference type="Pfam" id="PF00701">
    <property type="entry name" value="DHDPS"/>
    <property type="match status" value="1"/>
</dbReference>
<dbReference type="GO" id="GO:0008840">
    <property type="term" value="F:4-hydroxy-tetrahydrodipicolinate synthase activity"/>
    <property type="evidence" value="ECO:0007669"/>
    <property type="project" value="TreeGrafter"/>
</dbReference>
<name>A0A093V048_TALMA</name>
<dbReference type="InterPro" id="IPR013785">
    <property type="entry name" value="Aldolase_TIM"/>
</dbReference>
<gene>
    <name evidence="2" type="ORF">GQ26_0231380</name>
</gene>
<reference evidence="2" key="2">
    <citation type="journal article" date="2014" name="PLoS Genet.">
        <title>Signature gene expression reveals novel clues to the molecular mechanisms of dimorphic transition in Penicillium marneffei.</title>
        <authorList>
            <person name="Yang E."/>
            <person name="Wang G."/>
            <person name="Cai J."/>
            <person name="Woo P.C."/>
            <person name="Lau S.K."/>
            <person name="Yuen K.-Y."/>
            <person name="Chow W.-N."/>
            <person name="Lin X."/>
        </authorList>
    </citation>
    <scope>NUCLEOTIDE SEQUENCE</scope>
    <source>
        <strain evidence="2">PM1</strain>
    </source>
</reference>
<reference key="1">
    <citation type="journal article" date="2014" name="PLoS Genet.">
        <title>Signature Gene Expression Reveals Novel Clues to the Molecular Mechanisms of Dimorphic Transition in Penicillium marneffei.</title>
        <authorList>
            <person name="Yang E."/>
            <person name="Wang G."/>
            <person name="Cai J."/>
            <person name="Woo P.C."/>
            <person name="Lau S.K."/>
            <person name="Yuen K.-Y."/>
            <person name="Chow W.-N."/>
            <person name="Lin X."/>
        </authorList>
    </citation>
    <scope>NUCLEOTIDE SEQUENCE [LARGE SCALE GENOMIC DNA]</scope>
    <source>
        <strain>PM1</strain>
    </source>
</reference>
<dbReference type="SMART" id="SM01130">
    <property type="entry name" value="DHDPS"/>
    <property type="match status" value="1"/>
</dbReference>
<dbReference type="CDD" id="cd00408">
    <property type="entry name" value="DHDPS-like"/>
    <property type="match status" value="1"/>
</dbReference>
<comment type="caution">
    <text evidence="2">The sequence shown here is derived from an EMBL/GenBank/DDBJ whole genome shotgun (WGS) entry which is preliminary data.</text>
</comment>
<evidence type="ECO:0000256" key="1">
    <source>
        <dbReference type="ARBA" id="ARBA00023239"/>
    </source>
</evidence>
<dbReference type="AlphaFoldDB" id="A0A093V048"/>
<proteinExistence type="predicted"/>
<organism evidence="2">
    <name type="scientific">Talaromyces marneffei PM1</name>
    <dbReference type="NCBI Taxonomy" id="1077442"/>
    <lineage>
        <taxon>Eukaryota</taxon>
        <taxon>Fungi</taxon>
        <taxon>Dikarya</taxon>
        <taxon>Ascomycota</taxon>
        <taxon>Pezizomycotina</taxon>
        <taxon>Eurotiomycetes</taxon>
        <taxon>Eurotiomycetidae</taxon>
        <taxon>Eurotiales</taxon>
        <taxon>Trichocomaceae</taxon>
        <taxon>Talaromyces</taxon>
        <taxon>Talaromyces sect. Talaromyces</taxon>
    </lineage>
</organism>